<dbReference type="InterPro" id="IPR000504">
    <property type="entry name" value="RRM_dom"/>
</dbReference>
<evidence type="ECO:0000256" key="3">
    <source>
        <dbReference type="ARBA" id="ARBA00022490"/>
    </source>
</evidence>
<accession>A7RTC5</accession>
<evidence type="ECO:0000256" key="2">
    <source>
        <dbReference type="ARBA" id="ARBA00022473"/>
    </source>
</evidence>
<dbReference type="PROSITE" id="PS50102">
    <property type="entry name" value="RRM"/>
    <property type="match status" value="1"/>
</dbReference>
<keyword evidence="3" id="KW-0963">Cytoplasm</keyword>
<dbReference type="EMBL" id="DS469537">
    <property type="protein sequence ID" value="EDO45185.1"/>
    <property type="molecule type" value="Genomic_DNA"/>
</dbReference>
<dbReference type="InParanoid" id="A7RTC5"/>
<dbReference type="InterPro" id="IPR035979">
    <property type="entry name" value="RBD_domain_sf"/>
</dbReference>
<dbReference type="GO" id="GO:0003730">
    <property type="term" value="F:mRNA 3'-UTR binding"/>
    <property type="evidence" value="ECO:0000318"/>
    <property type="project" value="GO_Central"/>
</dbReference>
<dbReference type="HOGENOM" id="CLU_1344688_0_0_1"/>
<feature type="domain" description="RRM" evidence="9">
    <location>
        <begin position="10"/>
        <end position="86"/>
    </location>
</feature>
<dbReference type="SMART" id="SM00360">
    <property type="entry name" value="RRM"/>
    <property type="match status" value="1"/>
</dbReference>
<dbReference type="Pfam" id="PF00076">
    <property type="entry name" value="RRM_1"/>
    <property type="match status" value="1"/>
</dbReference>
<evidence type="ECO:0000256" key="8">
    <source>
        <dbReference type="PROSITE-ProRule" id="PRU00176"/>
    </source>
</evidence>
<evidence type="ECO:0000313" key="11">
    <source>
        <dbReference type="Proteomes" id="UP000001593"/>
    </source>
</evidence>
<dbReference type="PANTHER" id="PTHR11176:SF57">
    <property type="entry name" value="PROTEIN BOULE"/>
    <property type="match status" value="1"/>
</dbReference>
<dbReference type="FunFam" id="3.30.70.330:FF:000167">
    <property type="entry name" value="protein boule-like isoform X1"/>
    <property type="match status" value="1"/>
</dbReference>
<dbReference type="GO" id="GO:0007283">
    <property type="term" value="P:spermatogenesis"/>
    <property type="evidence" value="ECO:0007669"/>
    <property type="project" value="UniProtKB-KW"/>
</dbReference>
<evidence type="ECO:0000256" key="7">
    <source>
        <dbReference type="ARBA" id="ARBA00022884"/>
    </source>
</evidence>
<sequence>MDVPVLRYPNRIFVGGVAFQTTAIELRELFESYGAVRDVKIARDGEGVSRGYGFVTFFRDDDAKKVFKLGTVFYKGKRLVIGEAYRKLQFTYHSHVPRALRGVCPGRLATQADFATSSTSLTYPTHDGTTTVSTVSSSNTTNVSATTTASPTCSISVITPIRTASCHMAGCLQALGSTMTEAVPLKALKEDYKILQDFVGFCQH</sequence>
<dbReference type="AlphaFoldDB" id="A7RTC5"/>
<dbReference type="GO" id="GO:0045948">
    <property type="term" value="P:positive regulation of translational initiation"/>
    <property type="evidence" value="ECO:0000318"/>
    <property type="project" value="GO_Central"/>
</dbReference>
<keyword evidence="11" id="KW-1185">Reference proteome</keyword>
<keyword evidence="7 8" id="KW-0694">RNA-binding</keyword>
<reference evidence="10 11" key="1">
    <citation type="journal article" date="2007" name="Science">
        <title>Sea anemone genome reveals ancestral eumetazoan gene repertoire and genomic organization.</title>
        <authorList>
            <person name="Putnam N.H."/>
            <person name="Srivastava M."/>
            <person name="Hellsten U."/>
            <person name="Dirks B."/>
            <person name="Chapman J."/>
            <person name="Salamov A."/>
            <person name="Terry A."/>
            <person name="Shapiro H."/>
            <person name="Lindquist E."/>
            <person name="Kapitonov V.V."/>
            <person name="Jurka J."/>
            <person name="Genikhovich G."/>
            <person name="Grigoriev I.V."/>
            <person name="Lucas S.M."/>
            <person name="Steele R.E."/>
            <person name="Finnerty J.R."/>
            <person name="Technau U."/>
            <person name="Martindale M.Q."/>
            <person name="Rokhsar D.S."/>
        </authorList>
    </citation>
    <scope>NUCLEOTIDE SEQUENCE [LARGE SCALE GENOMIC DNA]</scope>
    <source>
        <strain evidence="11">CH2 X CH6</strain>
    </source>
</reference>
<dbReference type="STRING" id="45351.A7RTC5"/>
<dbReference type="eggNOG" id="KOG0118">
    <property type="taxonomic scope" value="Eukaryota"/>
</dbReference>
<dbReference type="InterPro" id="IPR012677">
    <property type="entry name" value="Nucleotide-bd_a/b_plait_sf"/>
</dbReference>
<dbReference type="GO" id="GO:0005737">
    <property type="term" value="C:cytoplasm"/>
    <property type="evidence" value="ECO:0000318"/>
    <property type="project" value="GO_Central"/>
</dbReference>
<proteinExistence type="predicted"/>
<keyword evidence="5" id="KW-0810">Translation regulation</keyword>
<comment type="subcellular location">
    <subcellularLocation>
        <location evidence="1">Cytoplasm</location>
    </subcellularLocation>
</comment>
<dbReference type="GO" id="GO:0070935">
    <property type="term" value="P:3'-UTR-mediated mRNA stabilization"/>
    <property type="evidence" value="ECO:0000318"/>
    <property type="project" value="GO_Central"/>
</dbReference>
<keyword evidence="4" id="KW-0221">Differentiation</keyword>
<evidence type="ECO:0000313" key="10">
    <source>
        <dbReference type="EMBL" id="EDO45185.1"/>
    </source>
</evidence>
<dbReference type="GO" id="GO:0051321">
    <property type="term" value="P:meiotic cell cycle"/>
    <property type="evidence" value="ECO:0007669"/>
    <property type="project" value="UniProtKB-ARBA"/>
</dbReference>
<dbReference type="GO" id="GO:0008494">
    <property type="term" value="F:translation activator activity"/>
    <property type="evidence" value="ECO:0000318"/>
    <property type="project" value="GO_Central"/>
</dbReference>
<keyword evidence="2" id="KW-0217">Developmental protein</keyword>
<name>A7RTC5_NEMVE</name>
<evidence type="ECO:0000259" key="9">
    <source>
        <dbReference type="PROSITE" id="PS50102"/>
    </source>
</evidence>
<dbReference type="PhylomeDB" id="A7RTC5"/>
<dbReference type="Gene3D" id="3.30.70.330">
    <property type="match status" value="1"/>
</dbReference>
<dbReference type="GO" id="GO:0030154">
    <property type="term" value="P:cell differentiation"/>
    <property type="evidence" value="ECO:0007669"/>
    <property type="project" value="UniProtKB-KW"/>
</dbReference>
<dbReference type="Proteomes" id="UP000001593">
    <property type="component" value="Unassembled WGS sequence"/>
</dbReference>
<dbReference type="SUPFAM" id="SSF54928">
    <property type="entry name" value="RNA-binding domain, RBD"/>
    <property type="match status" value="1"/>
</dbReference>
<gene>
    <name evidence="10" type="ORF">NEMVEDRAFT_v1g201847</name>
</gene>
<dbReference type="PANTHER" id="PTHR11176">
    <property type="entry name" value="BOULE-RELATED"/>
    <property type="match status" value="1"/>
</dbReference>
<evidence type="ECO:0000256" key="4">
    <source>
        <dbReference type="ARBA" id="ARBA00022782"/>
    </source>
</evidence>
<evidence type="ECO:0000256" key="6">
    <source>
        <dbReference type="ARBA" id="ARBA00022871"/>
    </source>
</evidence>
<protein>
    <recommendedName>
        <fullName evidence="9">RRM domain-containing protein</fullName>
    </recommendedName>
</protein>
<evidence type="ECO:0000256" key="5">
    <source>
        <dbReference type="ARBA" id="ARBA00022845"/>
    </source>
</evidence>
<organism evidence="10 11">
    <name type="scientific">Nematostella vectensis</name>
    <name type="common">Starlet sea anemone</name>
    <dbReference type="NCBI Taxonomy" id="45351"/>
    <lineage>
        <taxon>Eukaryota</taxon>
        <taxon>Metazoa</taxon>
        <taxon>Cnidaria</taxon>
        <taxon>Anthozoa</taxon>
        <taxon>Hexacorallia</taxon>
        <taxon>Actiniaria</taxon>
        <taxon>Edwardsiidae</taxon>
        <taxon>Nematostella</taxon>
    </lineage>
</organism>
<evidence type="ECO:0000256" key="1">
    <source>
        <dbReference type="ARBA" id="ARBA00004496"/>
    </source>
</evidence>
<keyword evidence="6" id="KW-0744">Spermatogenesis</keyword>